<dbReference type="InterPro" id="IPR012296">
    <property type="entry name" value="Nuclease_put_TT1808"/>
</dbReference>
<dbReference type="GO" id="GO:0004519">
    <property type="term" value="F:endonuclease activity"/>
    <property type="evidence" value="ECO:0007669"/>
    <property type="project" value="UniProtKB-KW"/>
</dbReference>
<gene>
    <name evidence="2" type="ORF">SAMN02949497_3190</name>
</gene>
<keyword evidence="3" id="KW-1185">Reference proteome</keyword>
<dbReference type="Pfam" id="PF05685">
    <property type="entry name" value="Uma2"/>
    <property type="match status" value="1"/>
</dbReference>
<dbReference type="STRING" id="1760988.SAMN02949497_3190"/>
<name>A0A1Y6D7J1_9GAMM</name>
<dbReference type="RefSeq" id="WP_085214355.1">
    <property type="nucleotide sequence ID" value="NZ_FXAM01000001.1"/>
</dbReference>
<keyword evidence="2" id="KW-0540">Nuclease</keyword>
<organism evidence="2 3">
    <name type="scientific">Methylomagnum ishizawai</name>
    <dbReference type="NCBI Taxonomy" id="1760988"/>
    <lineage>
        <taxon>Bacteria</taxon>
        <taxon>Pseudomonadati</taxon>
        <taxon>Pseudomonadota</taxon>
        <taxon>Gammaproteobacteria</taxon>
        <taxon>Methylococcales</taxon>
        <taxon>Methylococcaceae</taxon>
        <taxon>Methylomagnum</taxon>
    </lineage>
</organism>
<evidence type="ECO:0000313" key="2">
    <source>
        <dbReference type="EMBL" id="SMF95815.1"/>
    </source>
</evidence>
<dbReference type="CDD" id="cd06260">
    <property type="entry name" value="DUF820-like"/>
    <property type="match status" value="1"/>
</dbReference>
<sequence length="193" mass="21462">MAAVMNNPPVPAPHYKLTVDDYYRMGEAGIFGLEDRVELIEGEVIEMSPIGCFHAGVGSEIPARLMNQLLGRAIGWVQYPIRLSRYSAPQPDFALLRFRADFYKTALPTAADVLLVVEIADTSVRTDREIKAPLYARHAIPEYWLVDIPARCVEVYAQPEDGVYRQIQKLTAGRLTPIAFPEAALDVAGLFQA</sequence>
<dbReference type="InterPro" id="IPR011335">
    <property type="entry name" value="Restrct_endonuc-II-like"/>
</dbReference>
<dbReference type="Proteomes" id="UP000192923">
    <property type="component" value="Unassembled WGS sequence"/>
</dbReference>
<dbReference type="PANTHER" id="PTHR35400">
    <property type="entry name" value="SLR1083 PROTEIN"/>
    <property type="match status" value="1"/>
</dbReference>
<proteinExistence type="predicted"/>
<keyword evidence="2" id="KW-0255">Endonuclease</keyword>
<dbReference type="AlphaFoldDB" id="A0A1Y6D7J1"/>
<keyword evidence="2" id="KW-0378">Hydrolase</keyword>
<feature type="domain" description="Putative restriction endonuclease" evidence="1">
    <location>
        <begin position="20"/>
        <end position="187"/>
    </location>
</feature>
<evidence type="ECO:0000313" key="3">
    <source>
        <dbReference type="Proteomes" id="UP000192923"/>
    </source>
</evidence>
<dbReference type="OrthoDB" id="196625at2"/>
<evidence type="ECO:0000259" key="1">
    <source>
        <dbReference type="Pfam" id="PF05685"/>
    </source>
</evidence>
<dbReference type="PANTHER" id="PTHR35400:SF1">
    <property type="entry name" value="SLR1083 PROTEIN"/>
    <property type="match status" value="1"/>
</dbReference>
<protein>
    <submittedName>
        <fullName evidence="2">Endonuclease, Uma2 family (Restriction endonuclease fold)</fullName>
    </submittedName>
</protein>
<accession>A0A1Y6D7J1</accession>
<dbReference type="SUPFAM" id="SSF52980">
    <property type="entry name" value="Restriction endonuclease-like"/>
    <property type="match status" value="1"/>
</dbReference>
<dbReference type="Gene3D" id="3.90.1570.10">
    <property type="entry name" value="tt1808, chain A"/>
    <property type="match status" value="1"/>
</dbReference>
<dbReference type="InterPro" id="IPR008538">
    <property type="entry name" value="Uma2"/>
</dbReference>
<dbReference type="EMBL" id="FXAM01000001">
    <property type="protein sequence ID" value="SMF95815.1"/>
    <property type="molecule type" value="Genomic_DNA"/>
</dbReference>
<reference evidence="2 3" key="1">
    <citation type="submission" date="2016-12" db="EMBL/GenBank/DDBJ databases">
        <authorList>
            <person name="Song W.-J."/>
            <person name="Kurnit D.M."/>
        </authorList>
    </citation>
    <scope>NUCLEOTIDE SEQUENCE [LARGE SCALE GENOMIC DNA]</scope>
    <source>
        <strain evidence="2 3">175</strain>
    </source>
</reference>